<dbReference type="InterPro" id="IPR024364">
    <property type="entry name" value="Baseplate_phage_T4-like"/>
</dbReference>
<dbReference type="AlphaFoldDB" id="A0A382WU35"/>
<proteinExistence type="predicted"/>
<sequence length="227" mass="25040">MATKKVNPLQGYLRTPKLYILLPSQGKFSTLDTASEISGELPIYPLTSMDETLLRNPDALLNGESLVKVIQSCTGVKDVYNLSTNDVDVILLAARFATYGEELEIEATCPDCSKVDTININIEDYLETVEVLEDSYSVQVDSGLKCYLKPYTFKDSQMAALAAFKETSELNNLINSEADDLSRLATFNKSFQAMADLNMQILSNSVMKVIIPSSDGVDEIEVSEVDH</sequence>
<reference evidence="1" key="1">
    <citation type="submission" date="2018-05" db="EMBL/GenBank/DDBJ databases">
        <authorList>
            <person name="Lanie J.A."/>
            <person name="Ng W.-L."/>
            <person name="Kazmierczak K.M."/>
            <person name="Andrzejewski T.M."/>
            <person name="Davidsen T.M."/>
            <person name="Wayne K.J."/>
            <person name="Tettelin H."/>
            <person name="Glass J.I."/>
            <person name="Rusch D."/>
            <person name="Podicherti R."/>
            <person name="Tsui H.-C.T."/>
            <person name="Winkler M.E."/>
        </authorList>
    </citation>
    <scope>NUCLEOTIDE SEQUENCE</scope>
</reference>
<evidence type="ECO:0000313" key="1">
    <source>
        <dbReference type="EMBL" id="SVD62154.1"/>
    </source>
</evidence>
<dbReference type="Pfam" id="PF12322">
    <property type="entry name" value="T4_baseplate"/>
    <property type="match status" value="1"/>
</dbReference>
<accession>A0A382WU35</accession>
<dbReference type="EMBL" id="UINC01162410">
    <property type="protein sequence ID" value="SVD62154.1"/>
    <property type="molecule type" value="Genomic_DNA"/>
</dbReference>
<protein>
    <submittedName>
        <fullName evidence="1">Uncharacterized protein</fullName>
    </submittedName>
</protein>
<gene>
    <name evidence="1" type="ORF">METZ01_LOCUS415008</name>
</gene>
<feature type="non-terminal residue" evidence="1">
    <location>
        <position position="227"/>
    </location>
</feature>
<name>A0A382WU35_9ZZZZ</name>
<organism evidence="1">
    <name type="scientific">marine metagenome</name>
    <dbReference type="NCBI Taxonomy" id="408172"/>
    <lineage>
        <taxon>unclassified sequences</taxon>
        <taxon>metagenomes</taxon>
        <taxon>ecological metagenomes</taxon>
    </lineage>
</organism>